<accession>A0A348HEG9</accession>
<keyword evidence="1" id="KW-0732">Signal</keyword>
<dbReference type="KEGG" id="zpl:ZBT109_1261"/>
<evidence type="ECO:0000313" key="2">
    <source>
        <dbReference type="EMBL" id="BBG30021.1"/>
    </source>
</evidence>
<dbReference type="PANTHER" id="PTHR47197:SF3">
    <property type="entry name" value="DIHYDRO-HEME D1 DEHYDROGENASE"/>
    <property type="match status" value="1"/>
</dbReference>
<dbReference type="SUPFAM" id="SSF51004">
    <property type="entry name" value="C-terminal (heme d1) domain of cytochrome cd1-nitrite reductase"/>
    <property type="match status" value="1"/>
</dbReference>
<dbReference type="EMBL" id="AP018933">
    <property type="protein sequence ID" value="BBG30021.1"/>
    <property type="molecule type" value="Genomic_DNA"/>
</dbReference>
<protein>
    <submittedName>
        <fullName evidence="2">Uncharacterized conserved protein</fullName>
    </submittedName>
</protein>
<reference evidence="2 3" key="1">
    <citation type="submission" date="2018-09" db="EMBL/GenBank/DDBJ databases">
        <title>Zymobacter palmae IAM14233 (=T109) whole genome analysis.</title>
        <authorList>
            <person name="Yanase H."/>
        </authorList>
    </citation>
    <scope>NUCLEOTIDE SEQUENCE [LARGE SCALE GENOMIC DNA]</scope>
    <source>
        <strain evidence="2 3">IAM14233</strain>
    </source>
</reference>
<sequence length="369" mass="40088">MNALNSRLARRIGVLSLVTGLALPLAHADTPPVTPAAVQTTATDGRITQNVLTKGVYQVEYSAKRHMLYAAVAGDRTDTNDHGSLLVIDPATLKISARIATEVRPFGLALDDTLGRLYTSDTLDASISMFDLQHNGRLMKSVRLSEKSDTDGKYPYRPREIRLDAAHHRLYISALAEQGRIYVLDSRTLETLNVFDNVGKKPTGLAIDTAKQRLFLSNGDGDVQVLSMQDGRLLGHLNVGTLPLNLLYDGATQHLYATDYKGQAIVSVDVKDSTQPRLEQRIATEKGPVALLAVPQRHAIAVTEHDAGNVALFDTRNGQLIKRFALGNQPNSLTAVSGKPTLFVSVKQPRAKDLSTPGPDSIVRIDVSK</sequence>
<dbReference type="STRING" id="1123510.GCA_000620025_01332"/>
<name>A0A348HEG9_9GAMM</name>
<proteinExistence type="predicted"/>
<feature type="chain" id="PRO_5016789838" evidence="1">
    <location>
        <begin position="29"/>
        <end position="369"/>
    </location>
</feature>
<evidence type="ECO:0000313" key="3">
    <source>
        <dbReference type="Proteomes" id="UP000267342"/>
    </source>
</evidence>
<dbReference type="Gene3D" id="2.130.10.10">
    <property type="entry name" value="YVTN repeat-like/Quinoprotein amine dehydrogenase"/>
    <property type="match status" value="1"/>
</dbReference>
<dbReference type="InterPro" id="IPR051200">
    <property type="entry name" value="Host-pathogen_enzymatic-act"/>
</dbReference>
<dbReference type="AlphaFoldDB" id="A0A348HEG9"/>
<organism evidence="2 3">
    <name type="scientific">Zymobacter palmae</name>
    <dbReference type="NCBI Taxonomy" id="33074"/>
    <lineage>
        <taxon>Bacteria</taxon>
        <taxon>Pseudomonadati</taxon>
        <taxon>Pseudomonadota</taxon>
        <taxon>Gammaproteobacteria</taxon>
        <taxon>Oceanospirillales</taxon>
        <taxon>Halomonadaceae</taxon>
        <taxon>Zymobacter group</taxon>
        <taxon>Zymobacter</taxon>
    </lineage>
</organism>
<dbReference type="OrthoDB" id="7767057at2"/>
<feature type="signal peptide" evidence="1">
    <location>
        <begin position="1"/>
        <end position="28"/>
    </location>
</feature>
<dbReference type="InterPro" id="IPR011048">
    <property type="entry name" value="Haem_d1_sf"/>
</dbReference>
<dbReference type="PANTHER" id="PTHR47197">
    <property type="entry name" value="PROTEIN NIRF"/>
    <property type="match status" value="1"/>
</dbReference>
<dbReference type="InterPro" id="IPR015943">
    <property type="entry name" value="WD40/YVTN_repeat-like_dom_sf"/>
</dbReference>
<gene>
    <name evidence="2" type="ORF">ZBT109_1261</name>
</gene>
<keyword evidence="3" id="KW-1185">Reference proteome</keyword>
<evidence type="ECO:0000256" key="1">
    <source>
        <dbReference type="SAM" id="SignalP"/>
    </source>
</evidence>
<dbReference type="Proteomes" id="UP000267342">
    <property type="component" value="Chromosome"/>
</dbReference>
<dbReference type="RefSeq" id="WP_027704758.1">
    <property type="nucleotide sequence ID" value="NZ_AP018933.1"/>
</dbReference>